<feature type="transmembrane region" description="Helical" evidence="1">
    <location>
        <begin position="79"/>
        <end position="104"/>
    </location>
</feature>
<evidence type="ECO:0000313" key="2">
    <source>
        <dbReference type="EMBL" id="JAH95777.1"/>
    </source>
</evidence>
<evidence type="ECO:0000256" key="1">
    <source>
        <dbReference type="SAM" id="Phobius"/>
    </source>
</evidence>
<sequence>MTSQEMNVVHHISERKHRTVSHNPLFSYRTLHLMRQPHRCDLLARYCSHTILFTPLHPQDTLLPYFGNKKIMTSYNLNYISYYICKTSVTCGAILYSVFFVFGYSSA</sequence>
<reference evidence="2" key="2">
    <citation type="journal article" date="2015" name="Fish Shellfish Immunol.">
        <title>Early steps in the European eel (Anguilla anguilla)-Vibrio vulnificus interaction in the gills: Role of the RtxA13 toxin.</title>
        <authorList>
            <person name="Callol A."/>
            <person name="Pajuelo D."/>
            <person name="Ebbesson L."/>
            <person name="Teles M."/>
            <person name="MacKenzie S."/>
            <person name="Amaro C."/>
        </authorList>
    </citation>
    <scope>NUCLEOTIDE SEQUENCE</scope>
</reference>
<organism evidence="2">
    <name type="scientific">Anguilla anguilla</name>
    <name type="common">European freshwater eel</name>
    <name type="synonym">Muraena anguilla</name>
    <dbReference type="NCBI Taxonomy" id="7936"/>
    <lineage>
        <taxon>Eukaryota</taxon>
        <taxon>Metazoa</taxon>
        <taxon>Chordata</taxon>
        <taxon>Craniata</taxon>
        <taxon>Vertebrata</taxon>
        <taxon>Euteleostomi</taxon>
        <taxon>Actinopterygii</taxon>
        <taxon>Neopterygii</taxon>
        <taxon>Teleostei</taxon>
        <taxon>Anguilliformes</taxon>
        <taxon>Anguillidae</taxon>
        <taxon>Anguilla</taxon>
    </lineage>
</organism>
<reference evidence="2" key="1">
    <citation type="submission" date="2014-11" db="EMBL/GenBank/DDBJ databases">
        <authorList>
            <person name="Amaro Gonzalez C."/>
        </authorList>
    </citation>
    <scope>NUCLEOTIDE SEQUENCE</scope>
</reference>
<protein>
    <submittedName>
        <fullName evidence="2">Uncharacterized protein</fullName>
    </submittedName>
</protein>
<dbReference type="AlphaFoldDB" id="A0A0E9WZ80"/>
<dbReference type="EMBL" id="GBXM01012800">
    <property type="protein sequence ID" value="JAH95777.1"/>
    <property type="molecule type" value="Transcribed_RNA"/>
</dbReference>
<keyword evidence="1" id="KW-0472">Membrane</keyword>
<name>A0A0E9WZ80_ANGAN</name>
<keyword evidence="1" id="KW-1133">Transmembrane helix</keyword>
<accession>A0A0E9WZ80</accession>
<keyword evidence="1" id="KW-0812">Transmembrane</keyword>
<proteinExistence type="predicted"/>